<gene>
    <name evidence="1" type="ORF">GGQ73_001261</name>
</gene>
<keyword evidence="2" id="KW-1185">Reference proteome</keyword>
<dbReference type="RefSeq" id="WP_234900445.1">
    <property type="nucleotide sequence ID" value="NZ_JAAMCM010000023.1"/>
</dbReference>
<dbReference type="EMBL" id="JACIDV010000003">
    <property type="protein sequence ID" value="MBB3945328.1"/>
    <property type="molecule type" value="Genomic_DNA"/>
</dbReference>
<evidence type="ECO:0000313" key="1">
    <source>
        <dbReference type="EMBL" id="MBB3945328.1"/>
    </source>
</evidence>
<dbReference type="AlphaFoldDB" id="A0A7W6C7D3"/>
<evidence type="ECO:0000313" key="2">
    <source>
        <dbReference type="Proteomes" id="UP000565286"/>
    </source>
</evidence>
<protein>
    <submittedName>
        <fullName evidence="1">Uncharacterized protein</fullName>
    </submittedName>
</protein>
<accession>A0A7W6C7D3</accession>
<sequence length="127" mass="13755">MIAYSDGGLVGATDKVVAVPIADDRLICNKHFLANRDFATAGYPALAIAKSTSQRQFCTALNANRAAAIGMKLSSEMQFTPLFYNKLGRLWNKTLPCLTQGKIATAGDRPFDVGLPFLHQRDGFVCS</sequence>
<proteinExistence type="predicted"/>
<organism evidence="1 2">
    <name type="scientific">Rhizobium skierniewicense</name>
    <dbReference type="NCBI Taxonomy" id="984260"/>
    <lineage>
        <taxon>Bacteria</taxon>
        <taxon>Pseudomonadati</taxon>
        <taxon>Pseudomonadota</taxon>
        <taxon>Alphaproteobacteria</taxon>
        <taxon>Hyphomicrobiales</taxon>
        <taxon>Rhizobiaceae</taxon>
        <taxon>Rhizobium/Agrobacterium group</taxon>
        <taxon>Rhizobium</taxon>
    </lineage>
</organism>
<name>A0A7W6C7D3_9HYPH</name>
<reference evidence="1 2" key="1">
    <citation type="submission" date="2020-08" db="EMBL/GenBank/DDBJ databases">
        <title>Genomic Encyclopedia of Type Strains, Phase IV (KMG-IV): sequencing the most valuable type-strain genomes for metagenomic binning, comparative biology and taxonomic classification.</title>
        <authorList>
            <person name="Goeker M."/>
        </authorList>
    </citation>
    <scope>NUCLEOTIDE SEQUENCE [LARGE SCALE GENOMIC DNA]</scope>
    <source>
        <strain evidence="1 2">DSM 26438</strain>
    </source>
</reference>
<comment type="caution">
    <text evidence="1">The sequence shown here is derived from an EMBL/GenBank/DDBJ whole genome shotgun (WGS) entry which is preliminary data.</text>
</comment>
<dbReference type="Proteomes" id="UP000565286">
    <property type="component" value="Unassembled WGS sequence"/>
</dbReference>